<reference evidence="3" key="3">
    <citation type="submission" date="2023-01" db="EMBL/GenBank/DDBJ databases">
        <title>Human gut microbiome strain richness.</title>
        <authorList>
            <person name="Chen-Liaw A."/>
        </authorList>
    </citation>
    <scope>NUCLEOTIDE SEQUENCE</scope>
    <source>
        <strain evidence="3">RTP21484st1_B7_RTP21484_190118</strain>
    </source>
</reference>
<evidence type="ECO:0000313" key="3">
    <source>
        <dbReference type="EMBL" id="MDB9222822.1"/>
    </source>
</evidence>
<dbReference type="EMBL" id="JAQMRD010000007">
    <property type="protein sequence ID" value="MDB9222822.1"/>
    <property type="molecule type" value="Genomic_DNA"/>
</dbReference>
<reference evidence="2" key="2">
    <citation type="submission" date="2022-01" db="EMBL/GenBank/DDBJ databases">
        <title>Collection of gut derived symbiotic bacterial strains cultured from healthy donors.</title>
        <authorList>
            <person name="Lin H."/>
            <person name="Kohout C."/>
            <person name="Waligurski E."/>
            <person name="Pamer E.G."/>
        </authorList>
    </citation>
    <scope>NUCLEOTIDE SEQUENCE</scope>
    <source>
        <strain evidence="2">DFI.1.149</strain>
    </source>
</reference>
<dbReference type="GeneID" id="61273636"/>
<evidence type="ECO:0000313" key="5">
    <source>
        <dbReference type="EMBL" id="RGV26039.1"/>
    </source>
</evidence>
<proteinExistence type="predicted"/>
<evidence type="ECO:0008006" key="10">
    <source>
        <dbReference type="Google" id="ProtNLM"/>
    </source>
</evidence>
<dbReference type="Proteomes" id="UP000284434">
    <property type="component" value="Unassembled WGS sequence"/>
</dbReference>
<name>A0A1Y3YCX3_9BACT</name>
<dbReference type="Proteomes" id="UP000283426">
    <property type="component" value="Unassembled WGS sequence"/>
</dbReference>
<evidence type="ECO:0000256" key="1">
    <source>
        <dbReference type="SAM" id="Phobius"/>
    </source>
</evidence>
<dbReference type="EMBL" id="QRYW01000020">
    <property type="protein sequence ID" value="RGV26039.1"/>
    <property type="molecule type" value="Genomic_DNA"/>
</dbReference>
<dbReference type="EMBL" id="QSCO01000016">
    <property type="protein sequence ID" value="RGY05733.1"/>
    <property type="molecule type" value="Genomic_DNA"/>
</dbReference>
<dbReference type="OMA" id="NKFAAVQ"/>
<protein>
    <recommendedName>
        <fullName evidence="10">Transmembrane protein</fullName>
    </recommendedName>
</protein>
<sequence>MGKFKKLQEDIENVTNKEVVKQTRISGVATIVLIISVACAIGGMSFEDPNSSMPTFLFTASALLFLSGVIKLLVDRSCYMFKPTKSKLKTMTMYFDVHESDNLQDCMEMKRFEDLKKMKREKDTGVKVEAMIADDQKFAAVQISEYIPYSYEAVTPVMCYYGEEARLLASYLKVS</sequence>
<dbReference type="AlphaFoldDB" id="A0A1Y3YCX3"/>
<feature type="transmembrane region" description="Helical" evidence="1">
    <location>
        <begin position="56"/>
        <end position="74"/>
    </location>
</feature>
<keyword evidence="1" id="KW-0812">Transmembrane</keyword>
<evidence type="ECO:0000313" key="9">
    <source>
        <dbReference type="Proteomes" id="UP000284434"/>
    </source>
</evidence>
<dbReference type="Proteomes" id="UP001199750">
    <property type="component" value="Unassembled WGS sequence"/>
</dbReference>
<dbReference type="RefSeq" id="WP_013610727.1">
    <property type="nucleotide sequence ID" value="NZ_CABJFF010000020.1"/>
</dbReference>
<evidence type="ECO:0000313" key="6">
    <source>
        <dbReference type="EMBL" id="RGY05733.1"/>
    </source>
</evidence>
<evidence type="ECO:0000313" key="4">
    <source>
        <dbReference type="EMBL" id="RGU55066.1"/>
    </source>
</evidence>
<evidence type="ECO:0000313" key="7">
    <source>
        <dbReference type="Proteomes" id="UP000283426"/>
    </source>
</evidence>
<evidence type="ECO:0000313" key="2">
    <source>
        <dbReference type="EMBL" id="MCG4960322.1"/>
    </source>
</evidence>
<keyword evidence="1" id="KW-0472">Membrane</keyword>
<accession>A0A1Y3YCX3</accession>
<keyword evidence="1" id="KW-1133">Transmembrane helix</keyword>
<evidence type="ECO:0000313" key="8">
    <source>
        <dbReference type="Proteomes" id="UP000284243"/>
    </source>
</evidence>
<reference evidence="7 8" key="1">
    <citation type="submission" date="2018-08" db="EMBL/GenBank/DDBJ databases">
        <title>A genome reference for cultivated species of the human gut microbiota.</title>
        <authorList>
            <person name="Zou Y."/>
            <person name="Xue W."/>
            <person name="Luo G."/>
        </authorList>
    </citation>
    <scope>NUCLEOTIDE SEQUENCE [LARGE SCALE GENOMIC DNA]</scope>
    <source>
        <strain evidence="5 7">AF14-6AC</strain>
        <strain evidence="4 8">AF16-14</strain>
        <strain evidence="6 9">OF03-11</strain>
    </source>
</reference>
<comment type="caution">
    <text evidence="4">The sequence shown here is derived from an EMBL/GenBank/DDBJ whole genome shotgun (WGS) entry which is preliminary data.</text>
</comment>
<feature type="transmembrane region" description="Helical" evidence="1">
    <location>
        <begin position="25"/>
        <end position="44"/>
    </location>
</feature>
<dbReference type="EMBL" id="JAKNDN010000019">
    <property type="protein sequence ID" value="MCG4960322.1"/>
    <property type="molecule type" value="Genomic_DNA"/>
</dbReference>
<dbReference type="EMBL" id="QRYC01000022">
    <property type="protein sequence ID" value="RGU55066.1"/>
    <property type="molecule type" value="Genomic_DNA"/>
</dbReference>
<dbReference type="Proteomes" id="UP001212263">
    <property type="component" value="Unassembled WGS sequence"/>
</dbReference>
<organism evidence="4 8">
    <name type="scientific">Odoribacter splanchnicus</name>
    <dbReference type="NCBI Taxonomy" id="28118"/>
    <lineage>
        <taxon>Bacteria</taxon>
        <taxon>Pseudomonadati</taxon>
        <taxon>Bacteroidota</taxon>
        <taxon>Bacteroidia</taxon>
        <taxon>Bacteroidales</taxon>
        <taxon>Odoribacteraceae</taxon>
        <taxon>Odoribacter</taxon>
    </lineage>
</organism>
<gene>
    <name evidence="5" type="ORF">DWW24_10340</name>
    <name evidence="4" type="ORF">DWW57_13920</name>
    <name evidence="6" type="ORF">DXA53_11880</name>
    <name evidence="2" type="ORF">L0P03_10745</name>
    <name evidence="3" type="ORF">PN645_07340</name>
</gene>
<dbReference type="Proteomes" id="UP000284243">
    <property type="component" value="Unassembled WGS sequence"/>
</dbReference>